<dbReference type="AlphaFoldDB" id="A0A5C7IZQ7"/>
<dbReference type="Pfam" id="PF05056">
    <property type="entry name" value="DUF674"/>
    <property type="match status" value="2"/>
</dbReference>
<dbReference type="OrthoDB" id="2014278at2759"/>
<dbReference type="Proteomes" id="UP000323000">
    <property type="component" value="Chromosome 1"/>
</dbReference>
<dbReference type="InterPro" id="IPR007750">
    <property type="entry name" value="DUF674"/>
</dbReference>
<sequence length="244" mass="26538">MSSSSTSLEKTICSLTITVVVLVSSVQLAISKNSVESFKTRMASVTLKLLIDDKRNRVVYAEAGKNFVDFLFGLMQVPLGSIMLNCGTTGRAGQSGSLGCIYQSVAELDSSYLLKDVNKDSLLRPNMCSSSTTNTPLLLQKFKIETRNNYGYSSSSRDEKKEDGFVKGTTQYMVMDNLTVKLMSTISSITILNDLCIENIGSLKEKTVTVDFAKALQLVKASFVSDTVLTDVFVTSDTKMACVG</sequence>
<proteinExistence type="predicted"/>
<gene>
    <name evidence="1" type="ORF">EZV62_002631</name>
</gene>
<accession>A0A5C7IZQ7</accession>
<organism evidence="1 2">
    <name type="scientific">Acer yangbiense</name>
    <dbReference type="NCBI Taxonomy" id="1000413"/>
    <lineage>
        <taxon>Eukaryota</taxon>
        <taxon>Viridiplantae</taxon>
        <taxon>Streptophyta</taxon>
        <taxon>Embryophyta</taxon>
        <taxon>Tracheophyta</taxon>
        <taxon>Spermatophyta</taxon>
        <taxon>Magnoliopsida</taxon>
        <taxon>eudicotyledons</taxon>
        <taxon>Gunneridae</taxon>
        <taxon>Pentapetalae</taxon>
        <taxon>rosids</taxon>
        <taxon>malvids</taxon>
        <taxon>Sapindales</taxon>
        <taxon>Sapindaceae</taxon>
        <taxon>Hippocastanoideae</taxon>
        <taxon>Acereae</taxon>
        <taxon>Acer</taxon>
    </lineage>
</organism>
<reference evidence="2" key="1">
    <citation type="journal article" date="2019" name="Gigascience">
        <title>De novo genome assembly of the endangered Acer yangbiense, a plant species with extremely small populations endemic to Yunnan Province, China.</title>
        <authorList>
            <person name="Yang J."/>
            <person name="Wariss H.M."/>
            <person name="Tao L."/>
            <person name="Zhang R."/>
            <person name="Yun Q."/>
            <person name="Hollingsworth P."/>
            <person name="Dao Z."/>
            <person name="Luo G."/>
            <person name="Guo H."/>
            <person name="Ma Y."/>
            <person name="Sun W."/>
        </authorList>
    </citation>
    <scope>NUCLEOTIDE SEQUENCE [LARGE SCALE GENOMIC DNA]</scope>
    <source>
        <strain evidence="2">cv. Malutang</strain>
    </source>
</reference>
<dbReference type="PANTHER" id="PTHR33103">
    <property type="entry name" value="OS01G0153900 PROTEIN"/>
    <property type="match status" value="1"/>
</dbReference>
<comment type="caution">
    <text evidence="1">The sequence shown here is derived from an EMBL/GenBank/DDBJ whole genome shotgun (WGS) entry which is preliminary data.</text>
</comment>
<protein>
    <submittedName>
        <fullName evidence="1">Uncharacterized protein</fullName>
    </submittedName>
</protein>
<keyword evidence="2" id="KW-1185">Reference proteome</keyword>
<dbReference type="EMBL" id="VAHF01000001">
    <property type="protein sequence ID" value="TXG74052.1"/>
    <property type="molecule type" value="Genomic_DNA"/>
</dbReference>
<dbReference type="PANTHER" id="PTHR33103:SF99">
    <property type="entry name" value="DUF674 FAMILY PROTEIN"/>
    <property type="match status" value="1"/>
</dbReference>
<evidence type="ECO:0000313" key="2">
    <source>
        <dbReference type="Proteomes" id="UP000323000"/>
    </source>
</evidence>
<name>A0A5C7IZQ7_9ROSI</name>
<evidence type="ECO:0000313" key="1">
    <source>
        <dbReference type="EMBL" id="TXG74052.1"/>
    </source>
</evidence>